<dbReference type="eggNOG" id="COG1100">
    <property type="taxonomic scope" value="Bacteria"/>
</dbReference>
<protein>
    <submittedName>
        <fullName evidence="3">Putative endonuclease, Z1 domain protein</fullName>
    </submittedName>
</protein>
<dbReference type="STRING" id="583355.Caka_2730"/>
<feature type="region of interest" description="Disordered" evidence="1">
    <location>
        <begin position="1003"/>
        <end position="1045"/>
    </location>
</feature>
<dbReference type="GO" id="GO:0004519">
    <property type="term" value="F:endonuclease activity"/>
    <property type="evidence" value="ECO:0007669"/>
    <property type="project" value="UniProtKB-KW"/>
</dbReference>
<dbReference type="RefSeq" id="WP_013044467.1">
    <property type="nucleotide sequence ID" value="NC_014008.1"/>
</dbReference>
<name>D5EQ12_CORAD</name>
<feature type="compositionally biased region" description="Basic and acidic residues" evidence="1">
    <location>
        <begin position="1036"/>
        <end position="1045"/>
    </location>
</feature>
<dbReference type="EMBL" id="CP001998">
    <property type="protein sequence ID" value="ADE55745.1"/>
    <property type="molecule type" value="Genomic_DNA"/>
</dbReference>
<evidence type="ECO:0000259" key="2">
    <source>
        <dbReference type="Pfam" id="PF10593"/>
    </source>
</evidence>
<reference evidence="3 4" key="1">
    <citation type="journal article" date="2010" name="Stand. Genomic Sci.">
        <title>Complete genome sequence of Coraliomargarita akajimensis type strain (04OKA010-24).</title>
        <authorList>
            <person name="Mavromatis K."/>
            <person name="Abt B."/>
            <person name="Brambilla E."/>
            <person name="Lapidus A."/>
            <person name="Copeland A."/>
            <person name="Deshpande S."/>
            <person name="Nolan M."/>
            <person name="Lucas S."/>
            <person name="Tice H."/>
            <person name="Cheng J.F."/>
            <person name="Han C."/>
            <person name="Detter J.C."/>
            <person name="Woyke T."/>
            <person name="Goodwin L."/>
            <person name="Pitluck S."/>
            <person name="Held B."/>
            <person name="Brettin T."/>
            <person name="Tapia R."/>
            <person name="Ivanova N."/>
            <person name="Mikhailova N."/>
            <person name="Pati A."/>
            <person name="Liolios K."/>
            <person name="Chen A."/>
            <person name="Palaniappan K."/>
            <person name="Land M."/>
            <person name="Hauser L."/>
            <person name="Chang Y.J."/>
            <person name="Jeffries C.D."/>
            <person name="Rohde M."/>
            <person name="Goker M."/>
            <person name="Bristow J."/>
            <person name="Eisen J.A."/>
            <person name="Markowitz V."/>
            <person name="Hugenholtz P."/>
            <person name="Klenk H.P."/>
            <person name="Kyrpides N.C."/>
        </authorList>
    </citation>
    <scope>NUCLEOTIDE SEQUENCE [LARGE SCALE GENOMIC DNA]</scope>
    <source>
        <strain evidence="4">DSM 45221 / IAM 15411 / JCM 23193 / KCTC 12865</strain>
    </source>
</reference>
<keyword evidence="3" id="KW-0255">Endonuclease</keyword>
<dbReference type="Pfam" id="PF10593">
    <property type="entry name" value="Z1"/>
    <property type="match status" value="1"/>
</dbReference>
<dbReference type="HOGENOM" id="CLU_007800_1_0_0"/>
<proteinExistence type="predicted"/>
<sequence>MKYVELIKRHIAGHIKNADTPPNGRHYFSRALFLQLKPNIELVAGLEGLPSVDEEKLFEYFQTATSEWLSSNPIEIEPASSLVCEDHISWLTEKRNNQIDWNYTDRYIRLLENKGRSEEIIENVKASTYEILGKMGDPRATAFYSKGLVVGNVQSGKTENFNGVINRAIDAGYRLVIVLSGIMDDLRRQTQTRIELDVVGDGVIDERSNTFGPKGVGTIANFSPQGKLEVEQINSITSHKADFNKPLADANFNVNFLNILVCKKNVSILKNLLLWLQDNPGCESIPLLLIDDEADNASLNNLGAKGREYASKVNGHIRALLALFERKTYLGYTATPFANVLQDRNETPQTNWVIKTKVNGVTTEREFSQVPNIFPDDFIVLLNSPSNYVGAKHIFETLEPLDNKSRQKLPLYVSVRDSLEAFPSRLWEGNNGELVGIQNCKSREEFNRSDLVSTFGDFSAYRAETTSSTRNDDFPKALPKSLKDAVACFIISIAVRDYRRPQIQHSTFFNPHNTMLVHVSRFITWQNKTKRLLIELQSEIQQALLSDKPNNDESIYTYFETIWYRYYAEIIEDIRAHLPEGYEDPFMAPLSFSAIKNRLLDAAEGLEVKVLNSSREGDKLTYDAQSPQKVIAVGGNRLSRGFTLEGLSINYFCRETNYSDTLLQMGRWFGYRPGYLDCCKIFTTEDTIERFDLTTKTIEELEGEFRKMENSRKTPSNFVLRVRKHPGALKVTRPSILKNAVTVQWSYQDSLEQTYKIDVSKLALERTWRAFQDNIVKGRKFLPNLNQGFIVAEKTDANDITSIIAEIENFDEDTRNAIIRYIKICSKQPSPKLINWTIAIKATGQGQLLDKSISGLPANLKMSVRKGPGPKENLRKDFIEKREFRASGRSANIISKKDLSILLTDDEIRIVEEAYRREKKESILRKHKDWTVAKAEEKAQKTSIPERVYREQIPETDGVLLIYLIDPKEVFLSLEAGDTELRKIAEEEQIDLEKPIVGYALGIPPIEDDPSGDYLQGDNLTFEDEEQLDDEDSELPEDRVTENEI</sequence>
<dbReference type="InterPro" id="IPR018310">
    <property type="entry name" value="Put_endonuclease_Z1-dom"/>
</dbReference>
<gene>
    <name evidence="3" type="ordered locus">Caka_2730</name>
</gene>
<dbReference type="Proteomes" id="UP000000925">
    <property type="component" value="Chromosome"/>
</dbReference>
<evidence type="ECO:0000313" key="4">
    <source>
        <dbReference type="Proteomes" id="UP000000925"/>
    </source>
</evidence>
<keyword evidence="3" id="KW-0540">Nuclease</keyword>
<evidence type="ECO:0000313" key="3">
    <source>
        <dbReference type="EMBL" id="ADE55745.1"/>
    </source>
</evidence>
<dbReference type="AlphaFoldDB" id="D5EQ12"/>
<organism evidence="3 4">
    <name type="scientific">Coraliomargarita akajimensis (strain DSM 45221 / IAM 15411 / JCM 23193 / KCTC 12865 / 04OKA010-24)</name>
    <dbReference type="NCBI Taxonomy" id="583355"/>
    <lineage>
        <taxon>Bacteria</taxon>
        <taxon>Pseudomonadati</taxon>
        <taxon>Verrucomicrobiota</taxon>
        <taxon>Opitutia</taxon>
        <taxon>Puniceicoccales</taxon>
        <taxon>Coraliomargaritaceae</taxon>
        <taxon>Coraliomargarita</taxon>
    </lineage>
</organism>
<feature type="domain" description="Putative endonuclease Z1" evidence="2">
    <location>
        <begin position="481"/>
        <end position="728"/>
    </location>
</feature>
<keyword evidence="4" id="KW-1185">Reference proteome</keyword>
<evidence type="ECO:0000256" key="1">
    <source>
        <dbReference type="SAM" id="MobiDB-lite"/>
    </source>
</evidence>
<accession>D5EQ12</accession>
<dbReference type="OrthoDB" id="436461at2"/>
<feature type="compositionally biased region" description="Acidic residues" evidence="1">
    <location>
        <begin position="1021"/>
        <end position="1035"/>
    </location>
</feature>
<dbReference type="KEGG" id="caa:Caka_2730"/>
<keyword evidence="3" id="KW-0378">Hydrolase</keyword>